<dbReference type="EMBL" id="JAAXPN010000003">
    <property type="protein sequence ID" value="NKZ23975.1"/>
    <property type="molecule type" value="Genomic_DNA"/>
</dbReference>
<dbReference type="GO" id="GO:0006826">
    <property type="term" value="P:iron ion transport"/>
    <property type="evidence" value="ECO:0007669"/>
    <property type="project" value="UniProtKB-KW"/>
</dbReference>
<evidence type="ECO:0000256" key="4">
    <source>
        <dbReference type="ARBA" id="ARBA00022496"/>
    </source>
</evidence>
<dbReference type="InterPro" id="IPR027417">
    <property type="entry name" value="P-loop_NTPase"/>
</dbReference>
<evidence type="ECO:0000313" key="11">
    <source>
        <dbReference type="EMBL" id="NKZ23975.1"/>
    </source>
</evidence>
<evidence type="ECO:0000256" key="1">
    <source>
        <dbReference type="ARBA" id="ARBA00004202"/>
    </source>
</evidence>
<dbReference type="SUPFAM" id="SSF52540">
    <property type="entry name" value="P-loop containing nucleoside triphosphate hydrolases"/>
    <property type="match status" value="1"/>
</dbReference>
<name>A0A7X6S2F9_9LACO</name>
<evidence type="ECO:0000256" key="8">
    <source>
        <dbReference type="ARBA" id="ARBA00023065"/>
    </source>
</evidence>
<dbReference type="PANTHER" id="PTHR42771">
    <property type="entry name" value="IRON(3+)-HYDROXAMATE IMPORT ATP-BINDING PROTEIN FHUC"/>
    <property type="match status" value="1"/>
</dbReference>
<evidence type="ECO:0000256" key="5">
    <source>
        <dbReference type="ARBA" id="ARBA00022741"/>
    </source>
</evidence>
<proteinExistence type="predicted"/>
<keyword evidence="6 11" id="KW-0067">ATP-binding</keyword>
<dbReference type="PROSITE" id="PS50893">
    <property type="entry name" value="ABC_TRANSPORTER_2"/>
    <property type="match status" value="1"/>
</dbReference>
<evidence type="ECO:0000256" key="2">
    <source>
        <dbReference type="ARBA" id="ARBA00022448"/>
    </source>
</evidence>
<comment type="subcellular location">
    <subcellularLocation>
        <location evidence="1">Cell membrane</location>
        <topology evidence="1">Peripheral membrane protein</topology>
    </subcellularLocation>
</comment>
<dbReference type="InterPro" id="IPR003439">
    <property type="entry name" value="ABC_transporter-like_ATP-bd"/>
</dbReference>
<keyword evidence="2" id="KW-0813">Transport</keyword>
<protein>
    <submittedName>
        <fullName evidence="11">ABC transporter ATP-binding protein</fullName>
    </submittedName>
</protein>
<keyword evidence="5" id="KW-0547">Nucleotide-binding</keyword>
<accession>A0A7X6S2F9</accession>
<dbReference type="InterPro" id="IPR051535">
    <property type="entry name" value="Siderophore_ABC-ATPase"/>
</dbReference>
<dbReference type="SMART" id="SM00382">
    <property type="entry name" value="AAA"/>
    <property type="match status" value="1"/>
</dbReference>
<dbReference type="GO" id="GO:0005886">
    <property type="term" value="C:plasma membrane"/>
    <property type="evidence" value="ECO:0007669"/>
    <property type="project" value="UniProtKB-SubCell"/>
</dbReference>
<keyword evidence="7" id="KW-0408">Iron</keyword>
<keyword evidence="12" id="KW-1185">Reference proteome</keyword>
<evidence type="ECO:0000259" key="10">
    <source>
        <dbReference type="PROSITE" id="PS50893"/>
    </source>
</evidence>
<dbReference type="Gene3D" id="3.40.50.300">
    <property type="entry name" value="P-loop containing nucleotide triphosphate hydrolases"/>
    <property type="match status" value="1"/>
</dbReference>
<reference evidence="11 12" key="1">
    <citation type="submission" date="2020-04" db="EMBL/GenBank/DDBJ databases">
        <title>MicrobeNet Type strains.</title>
        <authorList>
            <person name="Nicholson A.C."/>
        </authorList>
    </citation>
    <scope>NUCLEOTIDE SEQUENCE [LARGE SCALE GENOMIC DNA]</scope>
    <source>
        <strain evidence="11 12">CCUG 61472</strain>
    </source>
</reference>
<dbReference type="InterPro" id="IPR003593">
    <property type="entry name" value="AAA+_ATPase"/>
</dbReference>
<sequence>MLIKEITLPRNLLQVSQATLPDQQITVLLGPNGSGKSTLLAYLATHLPECAYLPQQNQSYDALSVDDLLTLGQQRATSPLTIDIVTELELAPLLAKQVNQLSGGQQQRVWIAFILLQNAPVILLDEPLNGLDLRYQQRLLQLLPQLKTTILMVVHDLNYAYRVADWIWLVSAATLNEGQPSNIMTTTDLTATFATPVSLHQTVDGAVAFWI</sequence>
<dbReference type="PANTHER" id="PTHR42771:SF2">
    <property type="entry name" value="IRON(3+)-HYDROXAMATE IMPORT ATP-BINDING PROTEIN FHUC"/>
    <property type="match status" value="1"/>
</dbReference>
<comment type="caution">
    <text evidence="11">The sequence shown here is derived from an EMBL/GenBank/DDBJ whole genome shotgun (WGS) entry which is preliminary data.</text>
</comment>
<dbReference type="GO" id="GO:0005524">
    <property type="term" value="F:ATP binding"/>
    <property type="evidence" value="ECO:0007669"/>
    <property type="project" value="UniProtKB-KW"/>
</dbReference>
<dbReference type="AlphaFoldDB" id="A0A7X6S2F9"/>
<gene>
    <name evidence="11" type="ORF">HF964_04015</name>
</gene>
<keyword evidence="3" id="KW-1003">Cell membrane</keyword>
<dbReference type="GO" id="GO:0016887">
    <property type="term" value="F:ATP hydrolysis activity"/>
    <property type="evidence" value="ECO:0007669"/>
    <property type="project" value="InterPro"/>
</dbReference>
<dbReference type="Proteomes" id="UP000549765">
    <property type="component" value="Unassembled WGS sequence"/>
</dbReference>
<dbReference type="RefSeq" id="WP_168721777.1">
    <property type="nucleotide sequence ID" value="NZ_JAAXPN010000003.1"/>
</dbReference>
<evidence type="ECO:0000256" key="6">
    <source>
        <dbReference type="ARBA" id="ARBA00022840"/>
    </source>
</evidence>
<evidence type="ECO:0000313" key="12">
    <source>
        <dbReference type="Proteomes" id="UP000549765"/>
    </source>
</evidence>
<keyword evidence="4" id="KW-0410">Iron transport</keyword>
<evidence type="ECO:0000256" key="3">
    <source>
        <dbReference type="ARBA" id="ARBA00022475"/>
    </source>
</evidence>
<keyword evidence="9" id="KW-0472">Membrane</keyword>
<feature type="domain" description="ABC transporter" evidence="10">
    <location>
        <begin position="3"/>
        <end position="197"/>
    </location>
</feature>
<dbReference type="Pfam" id="PF00005">
    <property type="entry name" value="ABC_tran"/>
    <property type="match status" value="2"/>
</dbReference>
<keyword evidence="8" id="KW-0406">Ion transport</keyword>
<organism evidence="11 12">
    <name type="scientific">Periweissella fabalis</name>
    <dbReference type="NCBI Taxonomy" id="1070421"/>
    <lineage>
        <taxon>Bacteria</taxon>
        <taxon>Bacillati</taxon>
        <taxon>Bacillota</taxon>
        <taxon>Bacilli</taxon>
        <taxon>Lactobacillales</taxon>
        <taxon>Lactobacillaceae</taxon>
        <taxon>Periweissella</taxon>
    </lineage>
</organism>
<evidence type="ECO:0000256" key="7">
    <source>
        <dbReference type="ARBA" id="ARBA00023004"/>
    </source>
</evidence>
<evidence type="ECO:0000256" key="9">
    <source>
        <dbReference type="ARBA" id="ARBA00023136"/>
    </source>
</evidence>